<dbReference type="RefSeq" id="WP_006740853.1">
    <property type="nucleotide sequence ID" value="NC_013457.1"/>
</dbReference>
<protein>
    <recommendedName>
        <fullName evidence="4">Integral membrane protein</fullName>
    </recommendedName>
</protein>
<keyword evidence="1" id="KW-0812">Transmembrane</keyword>
<dbReference type="Proteomes" id="UP000242664">
    <property type="component" value="Unassembled WGS sequence"/>
</dbReference>
<feature type="transmembrane region" description="Helical" evidence="1">
    <location>
        <begin position="44"/>
        <end position="63"/>
    </location>
</feature>
<feature type="transmembrane region" description="Helical" evidence="1">
    <location>
        <begin position="257"/>
        <end position="282"/>
    </location>
</feature>
<evidence type="ECO:0000313" key="2">
    <source>
        <dbReference type="EMBL" id="EDN58822.1"/>
    </source>
</evidence>
<feature type="transmembrane region" description="Helical" evidence="1">
    <location>
        <begin position="181"/>
        <end position="202"/>
    </location>
</feature>
<feature type="transmembrane region" description="Helical" evidence="1">
    <location>
        <begin position="12"/>
        <end position="32"/>
    </location>
</feature>
<feature type="transmembrane region" description="Helical" evidence="1">
    <location>
        <begin position="155"/>
        <end position="174"/>
    </location>
</feature>
<sequence>MKHNKSKFILSWVGRIITIFSIAFVLIKLSTYSQQLNIQDIPSYSYLVFIFCIGLYAFGNYVLSMAWRLLVANSEYTLSASTAIWVFGGSQIAKYLPGNIFQFASRQVIGVQHGIKNNVLLKSTLWEIGLMGIAAGSFGVFLLNEYFPSLMGYEMTLFAGLIVITGSILSLIASRNYLKACGLYLCFFLVSGGIFSLIFFTLNDNLTPTLETFLQTSCYFIIAWLIGFATPGSPAGLGVREAVLITLLDSPSIEDTLLVAVLVSRIVTVLGDMLFFAISSLFRPKQAVSNNSLL</sequence>
<dbReference type="EMBL" id="DS267808">
    <property type="protein sequence ID" value="EDN58822.1"/>
    <property type="molecule type" value="Genomic_DNA"/>
</dbReference>
<accession>A0ABM9WZP7</accession>
<keyword evidence="1" id="KW-1133">Transmembrane helix</keyword>
<reference evidence="3" key="1">
    <citation type="submission" date="2006-10" db="EMBL/GenBank/DDBJ databases">
        <authorList>
            <person name="Heidelberg J."/>
            <person name="Sebastian Y."/>
        </authorList>
    </citation>
    <scope>NUCLEOTIDE SEQUENCE [LARGE SCALE GENOMIC DNA]</scope>
    <source>
        <strain evidence="3">EX25</strain>
    </source>
</reference>
<keyword evidence="1" id="KW-0472">Membrane</keyword>
<name>A0ABM9WZP7_VIBAE</name>
<evidence type="ECO:0000256" key="1">
    <source>
        <dbReference type="SAM" id="Phobius"/>
    </source>
</evidence>
<evidence type="ECO:0000313" key="3">
    <source>
        <dbReference type="Proteomes" id="UP000242664"/>
    </source>
</evidence>
<gene>
    <name evidence="2" type="ORF">VEx25_A1387</name>
</gene>
<organism evidence="2 3">
    <name type="scientific">Vibrio antiquarius (strain Ex25)</name>
    <dbReference type="NCBI Taxonomy" id="150340"/>
    <lineage>
        <taxon>Bacteria</taxon>
        <taxon>Pseudomonadati</taxon>
        <taxon>Pseudomonadota</taxon>
        <taxon>Gammaproteobacteria</taxon>
        <taxon>Vibrionales</taxon>
        <taxon>Vibrionaceae</taxon>
        <taxon>Vibrio</taxon>
        <taxon>Vibrio diabolicus subgroup</taxon>
    </lineage>
</organism>
<dbReference type="GeneID" id="45029770"/>
<keyword evidence="3" id="KW-1185">Reference proteome</keyword>
<evidence type="ECO:0008006" key="4">
    <source>
        <dbReference type="Google" id="ProtNLM"/>
    </source>
</evidence>
<feature type="transmembrane region" description="Helical" evidence="1">
    <location>
        <begin position="125"/>
        <end position="143"/>
    </location>
</feature>
<proteinExistence type="predicted"/>